<feature type="compositionally biased region" description="Polar residues" evidence="1">
    <location>
        <begin position="111"/>
        <end position="128"/>
    </location>
</feature>
<evidence type="ECO:0000313" key="2">
    <source>
        <dbReference type="EMBL" id="KAG5586847.1"/>
    </source>
</evidence>
<dbReference type="EMBL" id="JACXVP010000009">
    <property type="protein sequence ID" value="KAG5586847.1"/>
    <property type="molecule type" value="Genomic_DNA"/>
</dbReference>
<dbReference type="AlphaFoldDB" id="A0A9J5XGT1"/>
<feature type="compositionally biased region" description="Polar residues" evidence="1">
    <location>
        <begin position="28"/>
        <end position="37"/>
    </location>
</feature>
<sequence>MDNMIERRSSQAPLKLHKTQDEGDRNPPLSSSPTTPARQKDTIVLSDETSAPHLFSLLPSLPSPLLFPSSSATPPSREPTQGQQSSEMQQQPTTGKPSGSSPNKRSDSGARRTTPSSLSDQQQHQRWR</sequence>
<reference evidence="2 3" key="1">
    <citation type="submission" date="2020-09" db="EMBL/GenBank/DDBJ databases">
        <title>De no assembly of potato wild relative species, Solanum commersonii.</title>
        <authorList>
            <person name="Cho K."/>
        </authorList>
    </citation>
    <scope>NUCLEOTIDE SEQUENCE [LARGE SCALE GENOMIC DNA]</scope>
    <source>
        <strain evidence="2">LZ3.2</strain>
        <tissue evidence="2">Leaf</tissue>
    </source>
</reference>
<accession>A0A9J5XGT1</accession>
<comment type="caution">
    <text evidence="2">The sequence shown here is derived from an EMBL/GenBank/DDBJ whole genome shotgun (WGS) entry which is preliminary data.</text>
</comment>
<organism evidence="2 3">
    <name type="scientific">Solanum commersonii</name>
    <name type="common">Commerson's wild potato</name>
    <name type="synonym">Commerson's nightshade</name>
    <dbReference type="NCBI Taxonomy" id="4109"/>
    <lineage>
        <taxon>Eukaryota</taxon>
        <taxon>Viridiplantae</taxon>
        <taxon>Streptophyta</taxon>
        <taxon>Embryophyta</taxon>
        <taxon>Tracheophyta</taxon>
        <taxon>Spermatophyta</taxon>
        <taxon>Magnoliopsida</taxon>
        <taxon>eudicotyledons</taxon>
        <taxon>Gunneridae</taxon>
        <taxon>Pentapetalae</taxon>
        <taxon>asterids</taxon>
        <taxon>lamiids</taxon>
        <taxon>Solanales</taxon>
        <taxon>Solanaceae</taxon>
        <taxon>Solanoideae</taxon>
        <taxon>Solaneae</taxon>
        <taxon>Solanum</taxon>
    </lineage>
</organism>
<protein>
    <submittedName>
        <fullName evidence="2">Uncharacterized protein</fullName>
    </submittedName>
</protein>
<name>A0A9J5XGT1_SOLCO</name>
<evidence type="ECO:0000313" key="3">
    <source>
        <dbReference type="Proteomes" id="UP000824120"/>
    </source>
</evidence>
<proteinExistence type="predicted"/>
<gene>
    <name evidence="2" type="ORF">H5410_047281</name>
</gene>
<feature type="region of interest" description="Disordered" evidence="1">
    <location>
        <begin position="1"/>
        <end position="128"/>
    </location>
</feature>
<feature type="compositionally biased region" description="Polar residues" evidence="1">
    <location>
        <begin position="92"/>
        <end position="103"/>
    </location>
</feature>
<dbReference type="Proteomes" id="UP000824120">
    <property type="component" value="Chromosome 9"/>
</dbReference>
<keyword evidence="3" id="KW-1185">Reference proteome</keyword>
<feature type="compositionally biased region" description="Low complexity" evidence="1">
    <location>
        <begin position="51"/>
        <end position="91"/>
    </location>
</feature>
<evidence type="ECO:0000256" key="1">
    <source>
        <dbReference type="SAM" id="MobiDB-lite"/>
    </source>
</evidence>